<organism evidence="1 2">
    <name type="scientific">Persea americana</name>
    <name type="common">Avocado</name>
    <dbReference type="NCBI Taxonomy" id="3435"/>
    <lineage>
        <taxon>Eukaryota</taxon>
        <taxon>Viridiplantae</taxon>
        <taxon>Streptophyta</taxon>
        <taxon>Embryophyta</taxon>
        <taxon>Tracheophyta</taxon>
        <taxon>Spermatophyta</taxon>
        <taxon>Magnoliopsida</taxon>
        <taxon>Magnoliidae</taxon>
        <taxon>Laurales</taxon>
        <taxon>Lauraceae</taxon>
        <taxon>Persea</taxon>
    </lineage>
</organism>
<name>A0ACC2MKU2_PERAE</name>
<proteinExistence type="predicted"/>
<gene>
    <name evidence="1" type="ORF">MRB53_007707</name>
</gene>
<evidence type="ECO:0000313" key="2">
    <source>
        <dbReference type="Proteomes" id="UP001234297"/>
    </source>
</evidence>
<evidence type="ECO:0000313" key="1">
    <source>
        <dbReference type="EMBL" id="KAJ8645959.1"/>
    </source>
</evidence>
<accession>A0ACC2MKU2</accession>
<comment type="caution">
    <text evidence="1">The sequence shown here is derived from an EMBL/GenBank/DDBJ whole genome shotgun (WGS) entry which is preliminary data.</text>
</comment>
<keyword evidence="2" id="KW-1185">Reference proteome</keyword>
<reference evidence="1 2" key="1">
    <citation type="journal article" date="2022" name="Hortic Res">
        <title>A haplotype resolved chromosomal level avocado genome allows analysis of novel avocado genes.</title>
        <authorList>
            <person name="Nath O."/>
            <person name="Fletcher S.J."/>
            <person name="Hayward A."/>
            <person name="Shaw L.M."/>
            <person name="Masouleh A.K."/>
            <person name="Furtado A."/>
            <person name="Henry R.J."/>
            <person name="Mitter N."/>
        </authorList>
    </citation>
    <scope>NUCLEOTIDE SEQUENCE [LARGE SCALE GENOMIC DNA]</scope>
    <source>
        <strain evidence="2">cv. Hass</strain>
    </source>
</reference>
<protein>
    <submittedName>
        <fullName evidence="1">Uncharacterized protein</fullName>
    </submittedName>
</protein>
<dbReference type="Proteomes" id="UP001234297">
    <property type="component" value="Chromosome 2"/>
</dbReference>
<dbReference type="EMBL" id="CM056810">
    <property type="protein sequence ID" value="KAJ8645959.1"/>
    <property type="molecule type" value="Genomic_DNA"/>
</dbReference>
<sequence length="165" mass="19140">MSYLVMLQSLAKLDDMDGIKNCFEEWESGCSTCVIRLSNVVINAYVRQGMIKEAKSLLESINFWTMDIFVDFYMKNHQMGMVVKCMEAAVTKMTKNELQPCQVRVGAFLKYFVEEKDVAHSEELCKVLKRVCYPTSELYNLLLHTYVADGKIEPQMPQWIRENNV</sequence>